<dbReference type="FunFam" id="3.30.2410.10:FF:000009">
    <property type="entry name" value="Probable E3 ubiquitin-protein ligase HECTD2"/>
    <property type="match status" value="1"/>
</dbReference>
<accession>F4PLS6</accession>
<feature type="compositionally biased region" description="Low complexity" evidence="7">
    <location>
        <begin position="302"/>
        <end position="313"/>
    </location>
</feature>
<dbReference type="PANTHER" id="PTHR11254">
    <property type="entry name" value="HECT DOMAIN UBIQUITIN-PROTEIN LIGASE"/>
    <property type="match status" value="1"/>
</dbReference>
<feature type="transmembrane region" description="Helical" evidence="8">
    <location>
        <begin position="542"/>
        <end position="559"/>
    </location>
</feature>
<keyword evidence="8" id="KW-0812">Transmembrane</keyword>
<organism evidence="10 11">
    <name type="scientific">Cavenderia fasciculata</name>
    <name type="common">Slime mold</name>
    <name type="synonym">Dictyostelium fasciculatum</name>
    <dbReference type="NCBI Taxonomy" id="261658"/>
    <lineage>
        <taxon>Eukaryota</taxon>
        <taxon>Amoebozoa</taxon>
        <taxon>Evosea</taxon>
        <taxon>Eumycetozoa</taxon>
        <taxon>Dictyostelia</taxon>
        <taxon>Acytosteliales</taxon>
        <taxon>Cavenderiaceae</taxon>
        <taxon>Cavenderia</taxon>
    </lineage>
</organism>
<protein>
    <recommendedName>
        <fullName evidence="3">HECT-type E3 ubiquitin transferase</fullName>
        <ecNumber evidence="3">2.3.2.26</ecNumber>
    </recommendedName>
</protein>
<dbReference type="Pfam" id="PF00632">
    <property type="entry name" value="HECT"/>
    <property type="match status" value="1"/>
</dbReference>
<dbReference type="InterPro" id="IPR050409">
    <property type="entry name" value="E3_ubiq-protein_ligase"/>
</dbReference>
<dbReference type="SUPFAM" id="SSF117281">
    <property type="entry name" value="Kelch motif"/>
    <property type="match status" value="1"/>
</dbReference>
<dbReference type="GO" id="GO:0006511">
    <property type="term" value="P:ubiquitin-dependent protein catabolic process"/>
    <property type="evidence" value="ECO:0007669"/>
    <property type="project" value="TreeGrafter"/>
</dbReference>
<dbReference type="SUPFAM" id="SSF56204">
    <property type="entry name" value="Hect, E3 ligase catalytic domain"/>
    <property type="match status" value="1"/>
</dbReference>
<sequence>MVERNNSRSCTSNDDDKGRSTIVRVGVGGGGGLRGIGHHLVVILLFFLIFCTNVIYSAREEWQFVPMIHNNSRYGHCLVSIITLFNTTTGAVISYNESSEASTSGSQSQDITHNNTLWVFGGYNSSFQLYDDMIFIDDLNLTLYQSIQLSKNNSNDNNSTTIPLRWGHSCSQVGKDLILIFGGSSNASESYSNNSTLGDLWSFNVTSNKFNLLSSWSILNSSIEINTTSIVNHTTTSFILPEPRTRHSSSANATHLFLYGGINSNGTVLGDFWIYNIIESKWTLISNSTVEPPPNGDQDSNSTTTSTTTTTTSEPSQRSLMFVEQQQETNNLNIPSARWRHSSIFARGKLWIFGGKSQAGSALPDLWMYDVVEMKWTESPTIGADESDLARFDHLMDVDKKSDRGFLVYGGFSTSQLQDTWVYEFDELTWERLDVSSTYDTSSYASSSSMVYSSELNSFVVFGQSDSVTSGVWLYSLDCDCNNKGGCFYGLCSCFNGYFGDYCQYSIDGPIFLGLGIAISVPILCFGWCVLRCIPLPTRLKILTTLLFTISCSLFISAPSCLLCWLPISIVGVVSSLVGLYAILKSKGPNILCVFIVGVFISIGCCIYGLGAFLPSCMLGSCKNETPDKSWLPKFAIIMDFVEGSLLVLLLPLCIKLYRHRKLIRNLHNNPMNSNLYSANMTGLPPLIKKMETQDSSKGRTESTEKAALNYLQKEHYLKLELTSIRFSKLTEDLRIKINRDKVFEDTYEQLSKLSTNQLLQNTFVKFIDEEGVDMGGLKKEWYSLLFRSIFDASTGLFILNPNYTLSINPQSANLPDHLSLFYFVGKMTAKSVLEGVHLDHTFSRIIYKLILNRDMSLDDLVNVDAQFHQSLVWILENSVNEMEELTFSTTTTAPDALTGNLIPITIDLKTDGRDIVVTDDNKEEFVQLMTDFRLRRDITDQSHQFVIGFREMIPIELLASFDECELELFVCGLVEIDVGDWKANTYYRGYSATSPVIEWFWIIVEEMTMEDRIRLLQFVTGNTRLPPSGFQGLVSTEGNTKFQIHKSWAPSNQLPIARTCFNRIDLPNYDSIDLLRKALQIAVTEGLHGFGIA</sequence>
<gene>
    <name evidence="10" type="ORF">DFA_05631</name>
</gene>
<feature type="transmembrane region" description="Helical" evidence="8">
    <location>
        <begin position="591"/>
        <end position="615"/>
    </location>
</feature>
<comment type="catalytic activity">
    <reaction evidence="1">
        <text>S-ubiquitinyl-[E2 ubiquitin-conjugating enzyme]-L-cysteine + [acceptor protein]-L-lysine = [E2 ubiquitin-conjugating enzyme]-L-cysteine + N(6)-ubiquitinyl-[acceptor protein]-L-lysine.</text>
        <dbReference type="EC" id="2.3.2.26"/>
    </reaction>
</comment>
<evidence type="ECO:0000256" key="3">
    <source>
        <dbReference type="ARBA" id="ARBA00012485"/>
    </source>
</evidence>
<dbReference type="InterPro" id="IPR035983">
    <property type="entry name" value="Hect_E3_ubiquitin_ligase"/>
</dbReference>
<feature type="domain" description="HECT" evidence="9">
    <location>
        <begin position="755"/>
        <end position="1094"/>
    </location>
</feature>
<evidence type="ECO:0000256" key="8">
    <source>
        <dbReference type="SAM" id="Phobius"/>
    </source>
</evidence>
<feature type="transmembrane region" description="Helical" evidence="8">
    <location>
        <begin position="511"/>
        <end position="530"/>
    </location>
</feature>
<dbReference type="PROSITE" id="PS50237">
    <property type="entry name" value="HECT"/>
    <property type="match status" value="1"/>
</dbReference>
<dbReference type="SMART" id="SM00119">
    <property type="entry name" value="HECTc"/>
    <property type="match status" value="1"/>
</dbReference>
<dbReference type="Pfam" id="PF24681">
    <property type="entry name" value="Kelch_KLHDC2_KLHL20_DRC7"/>
    <property type="match status" value="2"/>
</dbReference>
<evidence type="ECO:0000256" key="7">
    <source>
        <dbReference type="SAM" id="MobiDB-lite"/>
    </source>
</evidence>
<dbReference type="GO" id="GO:0061630">
    <property type="term" value="F:ubiquitin protein ligase activity"/>
    <property type="evidence" value="ECO:0007669"/>
    <property type="project" value="UniProtKB-EC"/>
</dbReference>
<dbReference type="EMBL" id="GL883008">
    <property type="protein sequence ID" value="EGG23498.1"/>
    <property type="molecule type" value="Genomic_DNA"/>
</dbReference>
<dbReference type="OrthoDB" id="8068875at2759"/>
<dbReference type="STRING" id="1054147.F4PLS6"/>
<feature type="transmembrane region" description="Helical" evidence="8">
    <location>
        <begin position="565"/>
        <end position="584"/>
    </location>
</feature>
<dbReference type="Gene3D" id="3.90.1750.10">
    <property type="entry name" value="Hect, E3 ligase catalytic domains"/>
    <property type="match status" value="1"/>
</dbReference>
<evidence type="ECO:0000256" key="6">
    <source>
        <dbReference type="PROSITE-ProRule" id="PRU00104"/>
    </source>
</evidence>
<dbReference type="RefSeq" id="XP_004361349.1">
    <property type="nucleotide sequence ID" value="XM_004361292.1"/>
</dbReference>
<dbReference type="AlphaFoldDB" id="F4PLS6"/>
<dbReference type="InterPro" id="IPR000569">
    <property type="entry name" value="HECT_dom"/>
</dbReference>
<evidence type="ECO:0000313" key="10">
    <source>
        <dbReference type="EMBL" id="EGG23498.1"/>
    </source>
</evidence>
<dbReference type="CDD" id="cd00078">
    <property type="entry name" value="HECTc"/>
    <property type="match status" value="1"/>
</dbReference>
<proteinExistence type="predicted"/>
<dbReference type="GO" id="GO:0016567">
    <property type="term" value="P:protein ubiquitination"/>
    <property type="evidence" value="ECO:0007669"/>
    <property type="project" value="TreeGrafter"/>
</dbReference>
<keyword evidence="4" id="KW-0808">Transferase</keyword>
<dbReference type="Proteomes" id="UP000007797">
    <property type="component" value="Unassembled WGS sequence"/>
</dbReference>
<comment type="pathway">
    <text evidence="2">Protein modification; protein ubiquitination.</text>
</comment>
<evidence type="ECO:0000256" key="4">
    <source>
        <dbReference type="ARBA" id="ARBA00022679"/>
    </source>
</evidence>
<evidence type="ECO:0000259" key="9">
    <source>
        <dbReference type="PROSITE" id="PS50237"/>
    </source>
</evidence>
<dbReference type="EC" id="2.3.2.26" evidence="3"/>
<evidence type="ECO:0000256" key="5">
    <source>
        <dbReference type="ARBA" id="ARBA00022786"/>
    </source>
</evidence>
<dbReference type="GO" id="GO:0005737">
    <property type="term" value="C:cytoplasm"/>
    <property type="evidence" value="ECO:0007669"/>
    <property type="project" value="TreeGrafter"/>
</dbReference>
<dbReference type="InterPro" id="IPR015915">
    <property type="entry name" value="Kelch-typ_b-propeller"/>
</dbReference>
<dbReference type="GeneID" id="14875225"/>
<feature type="transmembrane region" description="Helical" evidence="8">
    <location>
        <begin position="635"/>
        <end position="655"/>
    </location>
</feature>
<keyword evidence="8" id="KW-0472">Membrane</keyword>
<feature type="transmembrane region" description="Helical" evidence="8">
    <location>
        <begin position="36"/>
        <end position="56"/>
    </location>
</feature>
<dbReference type="Gene3D" id="3.30.2410.10">
    <property type="entry name" value="Hect, E3 ligase catalytic domain"/>
    <property type="match status" value="1"/>
</dbReference>
<dbReference type="Gene3D" id="2.120.10.80">
    <property type="entry name" value="Kelch-type beta propeller"/>
    <property type="match status" value="3"/>
</dbReference>
<evidence type="ECO:0000256" key="2">
    <source>
        <dbReference type="ARBA" id="ARBA00004906"/>
    </source>
</evidence>
<dbReference type="OMA" id="ILCFGWC"/>
<keyword evidence="5 6" id="KW-0833">Ubl conjugation pathway</keyword>
<evidence type="ECO:0000256" key="1">
    <source>
        <dbReference type="ARBA" id="ARBA00000885"/>
    </source>
</evidence>
<dbReference type="Gene3D" id="3.30.2160.10">
    <property type="entry name" value="Hect, E3 ligase catalytic domain"/>
    <property type="match status" value="1"/>
</dbReference>
<evidence type="ECO:0000313" key="11">
    <source>
        <dbReference type="Proteomes" id="UP000007797"/>
    </source>
</evidence>
<keyword evidence="11" id="KW-1185">Reference proteome</keyword>
<dbReference type="PANTHER" id="PTHR11254:SF440">
    <property type="entry name" value="E3 UBIQUITIN-PROTEIN LIGASE NEDD-4"/>
    <property type="match status" value="1"/>
</dbReference>
<feature type="region of interest" description="Disordered" evidence="7">
    <location>
        <begin position="288"/>
        <end position="317"/>
    </location>
</feature>
<feature type="active site" description="Glycyl thioester intermediate" evidence="6">
    <location>
        <position position="1061"/>
    </location>
</feature>
<reference evidence="11" key="1">
    <citation type="journal article" date="2011" name="Genome Res.">
        <title>Phylogeny-wide analysis of social amoeba genomes highlights ancient origins for complex intercellular communication.</title>
        <authorList>
            <person name="Heidel A.J."/>
            <person name="Lawal H.M."/>
            <person name="Felder M."/>
            <person name="Schilde C."/>
            <person name="Helps N.R."/>
            <person name="Tunggal B."/>
            <person name="Rivero F."/>
            <person name="John U."/>
            <person name="Schleicher M."/>
            <person name="Eichinger L."/>
            <person name="Platzer M."/>
            <person name="Noegel A.A."/>
            <person name="Schaap P."/>
            <person name="Gloeckner G."/>
        </authorList>
    </citation>
    <scope>NUCLEOTIDE SEQUENCE [LARGE SCALE GENOMIC DNA]</scope>
    <source>
        <strain evidence="11">SH3</strain>
    </source>
</reference>
<dbReference type="KEGG" id="dfa:DFA_05631"/>
<name>F4PLS6_CACFS</name>
<keyword evidence="8" id="KW-1133">Transmembrane helix</keyword>